<dbReference type="GO" id="GO:0005634">
    <property type="term" value="C:nucleus"/>
    <property type="evidence" value="ECO:0007669"/>
    <property type="project" value="TreeGrafter"/>
</dbReference>
<dbReference type="Gene3D" id="1.10.10.1210">
    <property type="entry name" value="MAGE homology domain, winged helix WH2 motif"/>
    <property type="match status" value="1"/>
</dbReference>
<accession>A0A9W8G0R1</accession>
<evidence type="ECO:0000313" key="3">
    <source>
        <dbReference type="Proteomes" id="UP001151518"/>
    </source>
</evidence>
<dbReference type="PANTHER" id="PTHR11736">
    <property type="entry name" value="MELANOMA-ASSOCIATED ANTIGEN MAGE ANTIGEN"/>
    <property type="match status" value="1"/>
</dbReference>
<comment type="caution">
    <text evidence="2">The sequence shown here is derived from an EMBL/GenBank/DDBJ whole genome shotgun (WGS) entry which is preliminary data.</text>
</comment>
<dbReference type="GO" id="GO:0006281">
    <property type="term" value="P:DNA repair"/>
    <property type="evidence" value="ECO:0007669"/>
    <property type="project" value="TreeGrafter"/>
</dbReference>
<dbReference type="InterPro" id="IPR041899">
    <property type="entry name" value="MAGE_WH2"/>
</dbReference>
<dbReference type="InterPro" id="IPR037445">
    <property type="entry name" value="MAGE"/>
</dbReference>
<gene>
    <name evidence="2" type="ORF">GGI25_006262</name>
</gene>
<dbReference type="OrthoDB" id="205198at2759"/>
<evidence type="ECO:0000313" key="2">
    <source>
        <dbReference type="EMBL" id="KAJ2669087.1"/>
    </source>
</evidence>
<sequence length="295" mass="31873">MPRGSSDASSESTAASKGIERAAIDLVRYALACNASGKAIKREAIRDQVLSGQATRNTKQIIDRANELLNQSFGLRLTSLPQHEKTLHGGDAEGTTQVSKIVNRWVLQSTLPNSAREKLQLAQSEKDKAVLGFAATVLSLIFVNNMSIPTDQLVMYVRKLGPPHHVLCSGEHVGDDGTLAYTSDAQLESAAREAVEYLVRQGYLDKVSIHASGRMGSMATQATQATQQQGDAGGSDAEFEYTWGPQAKVKFEPLDMARFIAAMTGQECDAEFVKTISRAYGRSIDYASLTTTSDP</sequence>
<protein>
    <recommendedName>
        <fullName evidence="1">MAGE domain-containing protein</fullName>
    </recommendedName>
</protein>
<proteinExistence type="predicted"/>
<dbReference type="AlphaFoldDB" id="A0A9W8G0R1"/>
<dbReference type="Pfam" id="PF01454">
    <property type="entry name" value="MAGE"/>
    <property type="match status" value="1"/>
</dbReference>
<organism evidence="2 3">
    <name type="scientific">Coemansia spiralis</name>
    <dbReference type="NCBI Taxonomy" id="417178"/>
    <lineage>
        <taxon>Eukaryota</taxon>
        <taxon>Fungi</taxon>
        <taxon>Fungi incertae sedis</taxon>
        <taxon>Zoopagomycota</taxon>
        <taxon>Kickxellomycotina</taxon>
        <taxon>Kickxellomycetes</taxon>
        <taxon>Kickxellales</taxon>
        <taxon>Kickxellaceae</taxon>
        <taxon>Coemansia</taxon>
    </lineage>
</organism>
<dbReference type="Gene3D" id="1.10.10.1200">
    <property type="entry name" value="MAGE homology domain, winged helix WH1 motif"/>
    <property type="match status" value="1"/>
</dbReference>
<dbReference type="InterPro" id="IPR002190">
    <property type="entry name" value="MHD_dom"/>
</dbReference>
<reference evidence="2" key="1">
    <citation type="submission" date="2022-07" db="EMBL/GenBank/DDBJ databases">
        <title>Phylogenomic reconstructions and comparative analyses of Kickxellomycotina fungi.</title>
        <authorList>
            <person name="Reynolds N.K."/>
            <person name="Stajich J.E."/>
            <person name="Barry K."/>
            <person name="Grigoriev I.V."/>
            <person name="Crous P."/>
            <person name="Smith M.E."/>
        </authorList>
    </citation>
    <scope>NUCLEOTIDE SEQUENCE</scope>
    <source>
        <strain evidence="2">NRRL 3115</strain>
    </source>
</reference>
<dbReference type="InterPro" id="IPR041898">
    <property type="entry name" value="MAGE_WH1"/>
</dbReference>
<evidence type="ECO:0000259" key="1">
    <source>
        <dbReference type="SMART" id="SM01373"/>
    </source>
</evidence>
<feature type="domain" description="MAGE" evidence="1">
    <location>
        <begin position="26"/>
        <end position="256"/>
    </location>
</feature>
<name>A0A9W8G0R1_9FUNG</name>
<dbReference type="Proteomes" id="UP001151518">
    <property type="component" value="Unassembled WGS sequence"/>
</dbReference>
<dbReference type="PANTHER" id="PTHR11736:SF14">
    <property type="entry name" value="NSE3 HOMOLOG, SMC5-SMC6 COMPLEX COMPONENT"/>
    <property type="match status" value="1"/>
</dbReference>
<dbReference type="EMBL" id="JANBTW010000163">
    <property type="protein sequence ID" value="KAJ2669087.1"/>
    <property type="molecule type" value="Genomic_DNA"/>
</dbReference>
<dbReference type="SMART" id="SM01373">
    <property type="entry name" value="MAGE"/>
    <property type="match status" value="1"/>
</dbReference>